<name>A0ABR5DAT8_9HYPH</name>
<dbReference type="Gene3D" id="2.70.70.10">
    <property type="entry name" value="Glucose Permease (Domain IIA)"/>
    <property type="match status" value="1"/>
</dbReference>
<evidence type="ECO:0000256" key="8">
    <source>
        <dbReference type="SAM" id="Phobius"/>
    </source>
</evidence>
<dbReference type="EMBL" id="JWIT01000004">
    <property type="protein sequence ID" value="KJF74104.1"/>
    <property type="molecule type" value="Genomic_DNA"/>
</dbReference>
<feature type="domain" description="M23ase beta-sheet core" evidence="9">
    <location>
        <begin position="329"/>
        <end position="423"/>
    </location>
</feature>
<feature type="region of interest" description="Disordered" evidence="7">
    <location>
        <begin position="139"/>
        <end position="158"/>
    </location>
</feature>
<gene>
    <name evidence="10" type="ORF">RP75_08595</name>
</gene>
<evidence type="ECO:0000256" key="5">
    <source>
        <dbReference type="ARBA" id="ARBA00022833"/>
    </source>
</evidence>
<keyword evidence="3" id="KW-0479">Metal-binding</keyword>
<evidence type="ECO:0000256" key="6">
    <source>
        <dbReference type="ARBA" id="ARBA00023049"/>
    </source>
</evidence>
<protein>
    <submittedName>
        <fullName evidence="10">Membrane protein</fullName>
    </submittedName>
</protein>
<feature type="compositionally biased region" description="Low complexity" evidence="7">
    <location>
        <begin position="139"/>
        <end position="154"/>
    </location>
</feature>
<dbReference type="InterPro" id="IPR050570">
    <property type="entry name" value="Cell_wall_metabolism_enzyme"/>
</dbReference>
<evidence type="ECO:0000256" key="2">
    <source>
        <dbReference type="ARBA" id="ARBA00022670"/>
    </source>
</evidence>
<keyword evidence="5" id="KW-0862">Zinc</keyword>
<accession>A0ABR5DAT8</accession>
<evidence type="ECO:0000256" key="4">
    <source>
        <dbReference type="ARBA" id="ARBA00022801"/>
    </source>
</evidence>
<keyword evidence="8" id="KW-1133">Transmembrane helix</keyword>
<evidence type="ECO:0000313" key="10">
    <source>
        <dbReference type="EMBL" id="KJF74104.1"/>
    </source>
</evidence>
<evidence type="ECO:0000256" key="3">
    <source>
        <dbReference type="ARBA" id="ARBA00022723"/>
    </source>
</evidence>
<comment type="caution">
    <text evidence="10">The sequence shown here is derived from an EMBL/GenBank/DDBJ whole genome shotgun (WGS) entry which is preliminary data.</text>
</comment>
<dbReference type="Pfam" id="PF01551">
    <property type="entry name" value="Peptidase_M23"/>
    <property type="match status" value="1"/>
</dbReference>
<dbReference type="InterPro" id="IPR016047">
    <property type="entry name" value="M23ase_b-sheet_dom"/>
</dbReference>
<comment type="cofactor">
    <cofactor evidence="1">
        <name>Zn(2+)</name>
        <dbReference type="ChEBI" id="CHEBI:29105"/>
    </cofactor>
</comment>
<keyword evidence="8" id="KW-0812">Transmembrane</keyword>
<dbReference type="CDD" id="cd12797">
    <property type="entry name" value="M23_peptidase"/>
    <property type="match status" value="1"/>
</dbReference>
<keyword evidence="4" id="KW-0378">Hydrolase</keyword>
<dbReference type="SUPFAM" id="SSF51261">
    <property type="entry name" value="Duplicated hybrid motif"/>
    <property type="match status" value="1"/>
</dbReference>
<dbReference type="PANTHER" id="PTHR21666:SF288">
    <property type="entry name" value="CELL DIVISION PROTEIN YTFB"/>
    <property type="match status" value="1"/>
</dbReference>
<proteinExistence type="predicted"/>
<reference evidence="10 11" key="1">
    <citation type="submission" date="2014-12" db="EMBL/GenBank/DDBJ databases">
        <authorList>
            <person name="Kuzmanovic N."/>
            <person name="Pulawska J."/>
            <person name="Obradovic A."/>
        </authorList>
    </citation>
    <scope>NUCLEOTIDE SEQUENCE [LARGE SCALE GENOMIC DNA]</scope>
    <source>
        <strain evidence="10 11">KFB 330</strain>
    </source>
</reference>
<keyword evidence="2" id="KW-0645">Protease</keyword>
<keyword evidence="8" id="KW-0472">Membrane</keyword>
<keyword evidence="11" id="KW-1185">Reference proteome</keyword>
<dbReference type="RefSeq" id="WP_045017210.1">
    <property type="nucleotide sequence ID" value="NZ_CP166104.1"/>
</dbReference>
<evidence type="ECO:0000256" key="1">
    <source>
        <dbReference type="ARBA" id="ARBA00001947"/>
    </source>
</evidence>
<organism evidence="10 11">
    <name type="scientific">Agrobacterium arsenijevicii</name>
    <dbReference type="NCBI Taxonomy" id="1585697"/>
    <lineage>
        <taxon>Bacteria</taxon>
        <taxon>Pseudomonadati</taxon>
        <taxon>Pseudomonadota</taxon>
        <taxon>Alphaproteobacteria</taxon>
        <taxon>Hyphomicrobiales</taxon>
        <taxon>Rhizobiaceae</taxon>
        <taxon>Rhizobium/Agrobacterium group</taxon>
        <taxon>Agrobacterium</taxon>
    </lineage>
</organism>
<dbReference type="InterPro" id="IPR011055">
    <property type="entry name" value="Dup_hybrid_motif"/>
</dbReference>
<sequence length="438" mass="47385">MTDTAENRVFGKKRQQHVLVLASGDKVRHMTIRPWMTALVGCTIGLFSLGYLGATGYLILRDDLIGATMARQTRIQHDYEDRIAALRAQVDRVTSRQLLDQQVVEKKVEKLLQQQAALTSRHGRMSELLERAENSGIAASTATAPVSTAPSSLSNAMAPEKRADLTGGLSAIENLMAPRTPQPEKAAGTDKRAAYVPENGETPSDRADRVFSKVTLSLKDIERQQISRITRLTSDAEDKASAMQDIIRQAGLKIDESGTDDVGGPYADPQRNEADPFNMSLTNLDNALNRLDIVKETATALPFGNPAPGRTITSRFGNRMDPFLGRPALHTGIDFRAETGADVKATGAGKVTVAENSGGYGNMVEIDHGQGVSTRFGHLSTILVRAGDKVEAGDVIGRAGSTGRSTGPHVHYEVRRNDTPVDPMRFLIAGAELKTYLK</sequence>
<evidence type="ECO:0000256" key="7">
    <source>
        <dbReference type="SAM" id="MobiDB-lite"/>
    </source>
</evidence>
<dbReference type="Proteomes" id="UP000032564">
    <property type="component" value="Unassembled WGS sequence"/>
</dbReference>
<feature type="transmembrane region" description="Helical" evidence="8">
    <location>
        <begin position="35"/>
        <end position="60"/>
    </location>
</feature>
<evidence type="ECO:0000313" key="11">
    <source>
        <dbReference type="Proteomes" id="UP000032564"/>
    </source>
</evidence>
<keyword evidence="6" id="KW-0482">Metalloprotease</keyword>
<evidence type="ECO:0000259" key="9">
    <source>
        <dbReference type="Pfam" id="PF01551"/>
    </source>
</evidence>
<dbReference type="PANTHER" id="PTHR21666">
    <property type="entry name" value="PEPTIDASE-RELATED"/>
    <property type="match status" value="1"/>
</dbReference>